<dbReference type="PANTHER" id="PTHR36964:SF1">
    <property type="entry name" value="PROTEIN-METHIONINE-SULFOXIDE REDUCTASE HEME-BINDING SUBUNIT MSRQ"/>
    <property type="match status" value="1"/>
</dbReference>
<evidence type="ECO:0000259" key="9">
    <source>
        <dbReference type="Pfam" id="PF01794"/>
    </source>
</evidence>
<feature type="transmembrane region" description="Helical" evidence="8">
    <location>
        <begin position="113"/>
        <end position="135"/>
    </location>
</feature>
<evidence type="ECO:0000256" key="3">
    <source>
        <dbReference type="ARBA" id="ARBA00022617"/>
    </source>
</evidence>
<proteinExistence type="inferred from homology"/>
<comment type="function">
    <text evidence="8">Part of the MsrPQ system that repairs oxidized periplasmic proteins containing methionine sulfoxide residues (Met-O), using respiratory chain electrons. Thus protects these proteins from oxidative-stress damage caused by reactive species of oxygen and chlorine generated by the host defense mechanisms. MsrPQ is essential for the maintenance of envelope integrity under bleach stress, rescuing a wide series of structurally unrelated periplasmic proteins from methionine oxidation. MsrQ provides electrons for reduction to the reductase catalytic subunit MsrP, using the quinone pool of the respiratory chain.</text>
</comment>
<keyword evidence="4 8" id="KW-0812">Transmembrane</keyword>
<comment type="cofactor">
    <cofactor evidence="8">
        <name>FMN</name>
        <dbReference type="ChEBI" id="CHEBI:58210"/>
    </cofactor>
    <text evidence="8">Binds 1 FMN per subunit.</text>
</comment>
<evidence type="ECO:0000256" key="5">
    <source>
        <dbReference type="ARBA" id="ARBA00022989"/>
    </source>
</evidence>
<accession>A0ABQ4VLE8</accession>
<dbReference type="RefSeq" id="WP_049214495.1">
    <property type="nucleotide sequence ID" value="NZ_BPUX01000023.1"/>
</dbReference>
<dbReference type="InterPro" id="IPR022837">
    <property type="entry name" value="MsrQ-like"/>
</dbReference>
<protein>
    <recommendedName>
        <fullName evidence="8">Protein-methionine-sulfoxide reductase heme-binding subunit MsrQ</fullName>
    </recommendedName>
    <alternativeName>
        <fullName evidence="8">Flavocytochrome MsrQ</fullName>
    </alternativeName>
</protein>
<dbReference type="GeneID" id="69686480"/>
<evidence type="ECO:0000256" key="6">
    <source>
        <dbReference type="ARBA" id="ARBA00023004"/>
    </source>
</evidence>
<organism evidence="10 11">
    <name type="scientific">Pasteurella canis</name>
    <dbReference type="NCBI Taxonomy" id="753"/>
    <lineage>
        <taxon>Bacteria</taxon>
        <taxon>Pseudomonadati</taxon>
        <taxon>Pseudomonadota</taxon>
        <taxon>Gammaproteobacteria</taxon>
        <taxon>Pasteurellales</taxon>
        <taxon>Pasteurellaceae</taxon>
        <taxon>Pasteurella</taxon>
    </lineage>
</organism>
<feature type="transmembrane region" description="Helical" evidence="8">
    <location>
        <begin position="142"/>
        <end position="163"/>
    </location>
</feature>
<keyword evidence="8" id="KW-0479">Metal-binding</keyword>
<feature type="domain" description="Ferric oxidoreductase" evidence="9">
    <location>
        <begin position="44"/>
        <end position="157"/>
    </location>
</feature>
<evidence type="ECO:0000256" key="2">
    <source>
        <dbReference type="ARBA" id="ARBA00022448"/>
    </source>
</evidence>
<keyword evidence="2 8" id="KW-0813">Transport</keyword>
<evidence type="ECO:0000256" key="4">
    <source>
        <dbReference type="ARBA" id="ARBA00022692"/>
    </source>
</evidence>
<keyword evidence="5 8" id="KW-1133">Transmembrane helix</keyword>
<feature type="transmembrane region" description="Helical" evidence="8">
    <location>
        <begin position="169"/>
        <end position="191"/>
    </location>
</feature>
<dbReference type="Pfam" id="PF01794">
    <property type="entry name" value="Ferric_reduct"/>
    <property type="match status" value="1"/>
</dbReference>
<keyword evidence="6 8" id="KW-0408">Iron</keyword>
<evidence type="ECO:0000256" key="1">
    <source>
        <dbReference type="ARBA" id="ARBA00004141"/>
    </source>
</evidence>
<dbReference type="InterPro" id="IPR013130">
    <property type="entry name" value="Fe3_Rdtase_TM_dom"/>
</dbReference>
<comment type="cofactor">
    <cofactor evidence="8">
        <name>heme b</name>
        <dbReference type="ChEBI" id="CHEBI:60344"/>
    </cofactor>
    <text evidence="8">Binds 1 heme b (iron(II)-protoporphyrin IX) group per subunit.</text>
</comment>
<feature type="transmembrane region" description="Helical" evidence="8">
    <location>
        <begin position="44"/>
        <end position="65"/>
    </location>
</feature>
<comment type="similarity">
    <text evidence="8">Belongs to the MsrQ family.</text>
</comment>
<dbReference type="EMBL" id="BPUX01000023">
    <property type="protein sequence ID" value="GJH43127.1"/>
    <property type="molecule type" value="Genomic_DNA"/>
</dbReference>
<reference evidence="10" key="1">
    <citation type="submission" date="2024-05" db="EMBL/GenBank/DDBJ databases">
        <title>Determining zoonotic pasteurella genome.</title>
        <authorList>
            <person name="Maeda T."/>
            <person name="Takahashi T."/>
            <person name="Yoshida H."/>
        </authorList>
    </citation>
    <scope>NUCLEOTIDE SEQUENCE</scope>
    <source>
        <strain evidence="10">PA42</strain>
    </source>
</reference>
<keyword evidence="11" id="KW-1185">Reference proteome</keyword>
<gene>
    <name evidence="8 10" type="primary">msrQ</name>
    <name evidence="10" type="ORF">PA42_13010</name>
</gene>
<dbReference type="PANTHER" id="PTHR36964">
    <property type="entry name" value="PROTEIN-METHIONINE-SULFOXIDE REDUCTASE HEME-BINDING SUBUNIT MSRQ"/>
    <property type="match status" value="1"/>
</dbReference>
<comment type="subunit">
    <text evidence="8">Heterodimer of a catalytic subunit (MsrP) and a heme-binding subunit (MsrQ).</text>
</comment>
<keyword evidence="8" id="KW-0249">Electron transport</keyword>
<sequence length="197" mass="23076">MLKLLRIVIHLSCAIPFIWLHIILFTGNESQLGADPVKEMQHFLGFTAMTILLLLFVLGIVFRLLKQPQLQVLRRALGLWAWFYVILHIYAYFSLELGNDVHLFLQELISRGYLIVGGFSFLILTLMSVSSLSYLKNKMGKWWFYLHKLGYYALLLGAIHYYWSVKNLTFSSMLYLILSILIVFWELYVLFKAKRVS</sequence>
<evidence type="ECO:0000256" key="7">
    <source>
        <dbReference type="ARBA" id="ARBA00023136"/>
    </source>
</evidence>
<keyword evidence="8" id="KW-0288">FMN</keyword>
<comment type="caution">
    <text evidence="10">The sequence shown here is derived from an EMBL/GenBank/DDBJ whole genome shotgun (WGS) entry which is preliminary data.</text>
</comment>
<dbReference type="Proteomes" id="UP001052140">
    <property type="component" value="Unassembled WGS sequence"/>
</dbReference>
<keyword evidence="7 8" id="KW-0472">Membrane</keyword>
<evidence type="ECO:0000256" key="8">
    <source>
        <dbReference type="HAMAP-Rule" id="MF_01207"/>
    </source>
</evidence>
<feature type="transmembrane region" description="Helical" evidence="8">
    <location>
        <begin position="7"/>
        <end position="24"/>
    </location>
</feature>
<keyword evidence="3 8" id="KW-0349">Heme</keyword>
<keyword evidence="8" id="KW-0285">Flavoprotein</keyword>
<feature type="transmembrane region" description="Helical" evidence="8">
    <location>
        <begin position="77"/>
        <end position="93"/>
    </location>
</feature>
<keyword evidence="8" id="KW-1003">Cell membrane</keyword>
<dbReference type="HAMAP" id="MF_01207">
    <property type="entry name" value="MsrQ"/>
    <property type="match status" value="1"/>
</dbReference>
<name>A0ABQ4VLE8_9PAST</name>
<comment type="subcellular location">
    <subcellularLocation>
        <location evidence="8">Cell membrane</location>
        <topology evidence="8">Multi-pass membrane protein</topology>
    </subcellularLocation>
    <subcellularLocation>
        <location evidence="1">Membrane</location>
        <topology evidence="1">Multi-pass membrane protein</topology>
    </subcellularLocation>
</comment>
<evidence type="ECO:0000313" key="11">
    <source>
        <dbReference type="Proteomes" id="UP001052140"/>
    </source>
</evidence>
<evidence type="ECO:0000313" key="10">
    <source>
        <dbReference type="EMBL" id="GJH43127.1"/>
    </source>
</evidence>